<dbReference type="PANTHER" id="PTHR43685:SF2">
    <property type="entry name" value="GLYCOSYLTRANSFERASE 2-LIKE DOMAIN-CONTAINING PROTEIN"/>
    <property type="match status" value="1"/>
</dbReference>
<name>A0ABP1FDZ2_9FLAO</name>
<dbReference type="InterPro" id="IPR050834">
    <property type="entry name" value="Glycosyltransf_2"/>
</dbReference>
<evidence type="ECO:0000256" key="1">
    <source>
        <dbReference type="SAM" id="Phobius"/>
    </source>
</evidence>
<proteinExistence type="predicted"/>
<protein>
    <submittedName>
        <fullName evidence="3">Glycosyltransferase, catalytic subunit of cellulose synthase and poly-beta-1,6-N-acetylglucosamine synthase</fullName>
    </submittedName>
</protein>
<dbReference type="PANTHER" id="PTHR43685">
    <property type="entry name" value="GLYCOSYLTRANSFERASE"/>
    <property type="match status" value="1"/>
</dbReference>
<keyword evidence="4" id="KW-1185">Reference proteome</keyword>
<keyword evidence="1" id="KW-0472">Membrane</keyword>
<organism evidence="3 4">
    <name type="scientific">Tenacibaculum vairaonense</name>
    <dbReference type="NCBI Taxonomy" id="3137860"/>
    <lineage>
        <taxon>Bacteria</taxon>
        <taxon>Pseudomonadati</taxon>
        <taxon>Bacteroidota</taxon>
        <taxon>Flavobacteriia</taxon>
        <taxon>Flavobacteriales</taxon>
        <taxon>Flavobacteriaceae</taxon>
        <taxon>Tenacibaculum</taxon>
    </lineage>
</organism>
<dbReference type="InterPro" id="IPR001173">
    <property type="entry name" value="Glyco_trans_2-like"/>
</dbReference>
<evidence type="ECO:0000313" key="4">
    <source>
        <dbReference type="Proteomes" id="UP001497602"/>
    </source>
</evidence>
<reference evidence="3 4" key="1">
    <citation type="submission" date="2024-05" db="EMBL/GenBank/DDBJ databases">
        <authorList>
            <person name="Duchaud E."/>
        </authorList>
    </citation>
    <scope>NUCLEOTIDE SEQUENCE [LARGE SCALE GENOMIC DNA]</scope>
    <source>
        <strain evidence="3">Ena-SAMPLE-TAB-13-05-2024-13:56:06:370-140305</strain>
    </source>
</reference>
<dbReference type="Gene3D" id="3.90.550.10">
    <property type="entry name" value="Spore Coat Polysaccharide Biosynthesis Protein SpsA, Chain A"/>
    <property type="match status" value="1"/>
</dbReference>
<sequence length="368" mass="43040">MLFTVFFYIFVAITVIQFIYYLVFGFSIANRKKNTSITSFNSPVSVIVYIKNNAEDLQKNLPYIINQDYNEFEIVLVNHASTDNSSALIEELQEKHANIKVVNVENKEAFWGNKKYALTLGIKASSHDYLLFIDCKFQPFSNQWVKEITSNFNTPKEIIIGYKKLATKKYSFSNIFVRFINCLTFIKALSFSKIHKPFKGFQENIAFTKNTFFNVKGFINHINIPIGESDLFLKDAASIENTVFSIQTNSFVVQQENFSFKNFLAQYRNQHFLFSQYNNSLKIIISLFNITKIFFYPLAIVTSIWDWKLSLPFIIFYFLIQFIALLKPINILKERNLLYFLPILDIYYTVFIVLTTVTNTFSKPKPWS</sequence>
<evidence type="ECO:0000313" key="3">
    <source>
        <dbReference type="EMBL" id="CAL2108569.1"/>
    </source>
</evidence>
<feature type="transmembrane region" description="Helical" evidence="1">
    <location>
        <begin position="6"/>
        <end position="29"/>
    </location>
</feature>
<dbReference type="Proteomes" id="UP001497602">
    <property type="component" value="Unassembled WGS sequence"/>
</dbReference>
<feature type="domain" description="Glycosyltransferase 2-like" evidence="2">
    <location>
        <begin position="45"/>
        <end position="161"/>
    </location>
</feature>
<evidence type="ECO:0000259" key="2">
    <source>
        <dbReference type="Pfam" id="PF00535"/>
    </source>
</evidence>
<gene>
    <name evidence="3" type="ORF">T190115A13A_80144</name>
</gene>
<feature type="transmembrane region" description="Helical" evidence="1">
    <location>
        <begin position="283"/>
        <end position="305"/>
    </location>
</feature>
<dbReference type="InterPro" id="IPR029044">
    <property type="entry name" value="Nucleotide-diphossugar_trans"/>
</dbReference>
<dbReference type="SUPFAM" id="SSF53448">
    <property type="entry name" value="Nucleotide-diphospho-sugar transferases"/>
    <property type="match status" value="1"/>
</dbReference>
<dbReference type="RefSeq" id="WP_348740164.1">
    <property type="nucleotide sequence ID" value="NZ_CAXJRC010000045.1"/>
</dbReference>
<keyword evidence="1" id="KW-1133">Transmembrane helix</keyword>
<comment type="caution">
    <text evidence="3">The sequence shown here is derived from an EMBL/GenBank/DDBJ whole genome shotgun (WGS) entry which is preliminary data.</text>
</comment>
<feature type="transmembrane region" description="Helical" evidence="1">
    <location>
        <begin position="311"/>
        <end position="330"/>
    </location>
</feature>
<dbReference type="EMBL" id="CAXJRC010000045">
    <property type="protein sequence ID" value="CAL2108569.1"/>
    <property type="molecule type" value="Genomic_DNA"/>
</dbReference>
<feature type="transmembrane region" description="Helical" evidence="1">
    <location>
        <begin position="337"/>
        <end position="358"/>
    </location>
</feature>
<dbReference type="Pfam" id="PF00535">
    <property type="entry name" value="Glycos_transf_2"/>
    <property type="match status" value="1"/>
</dbReference>
<accession>A0ABP1FDZ2</accession>
<keyword evidence="1" id="KW-0812">Transmembrane</keyword>